<comment type="caution">
    <text evidence="1">The sequence shown here is derived from an EMBL/GenBank/DDBJ whole genome shotgun (WGS) entry which is preliminary data.</text>
</comment>
<proteinExistence type="predicted"/>
<accession>A0A151N812</accession>
<protein>
    <submittedName>
        <fullName evidence="1">Uncharacterized protein</fullName>
    </submittedName>
</protein>
<gene>
    <name evidence="1" type="ORF">Y1Q_0011282</name>
</gene>
<organism evidence="1 2">
    <name type="scientific">Alligator mississippiensis</name>
    <name type="common">American alligator</name>
    <dbReference type="NCBI Taxonomy" id="8496"/>
    <lineage>
        <taxon>Eukaryota</taxon>
        <taxon>Metazoa</taxon>
        <taxon>Chordata</taxon>
        <taxon>Craniata</taxon>
        <taxon>Vertebrata</taxon>
        <taxon>Euteleostomi</taxon>
        <taxon>Archelosauria</taxon>
        <taxon>Archosauria</taxon>
        <taxon>Crocodylia</taxon>
        <taxon>Alligatoridae</taxon>
        <taxon>Alligatorinae</taxon>
        <taxon>Alligator</taxon>
    </lineage>
</organism>
<dbReference type="EMBL" id="AKHW03003826">
    <property type="protein sequence ID" value="KYO32958.1"/>
    <property type="molecule type" value="Genomic_DNA"/>
</dbReference>
<dbReference type="AlphaFoldDB" id="A0A151N812"/>
<evidence type="ECO:0000313" key="1">
    <source>
        <dbReference type="EMBL" id="KYO32958.1"/>
    </source>
</evidence>
<sequence length="83" mass="8978">MQSPLLTDSQLALTLLKLATPTSLLYVSHLFAVGKVTTGETVAYQKCNSSVKKAELISYISSLGGRTSCDRIFLKHCDVKLSS</sequence>
<keyword evidence="2" id="KW-1185">Reference proteome</keyword>
<name>A0A151N812_ALLMI</name>
<evidence type="ECO:0000313" key="2">
    <source>
        <dbReference type="Proteomes" id="UP000050525"/>
    </source>
</evidence>
<reference evidence="1 2" key="1">
    <citation type="journal article" date="2012" name="Genome Biol.">
        <title>Sequencing three crocodilian genomes to illuminate the evolution of archosaurs and amniotes.</title>
        <authorList>
            <person name="St John J.A."/>
            <person name="Braun E.L."/>
            <person name="Isberg S.R."/>
            <person name="Miles L.G."/>
            <person name="Chong A.Y."/>
            <person name="Gongora J."/>
            <person name="Dalzell P."/>
            <person name="Moran C."/>
            <person name="Bed'hom B."/>
            <person name="Abzhanov A."/>
            <person name="Burgess S.C."/>
            <person name="Cooksey A.M."/>
            <person name="Castoe T.A."/>
            <person name="Crawford N.G."/>
            <person name="Densmore L.D."/>
            <person name="Drew J.C."/>
            <person name="Edwards S.V."/>
            <person name="Faircloth B.C."/>
            <person name="Fujita M.K."/>
            <person name="Greenwold M.J."/>
            <person name="Hoffmann F.G."/>
            <person name="Howard J.M."/>
            <person name="Iguchi T."/>
            <person name="Janes D.E."/>
            <person name="Khan S.Y."/>
            <person name="Kohno S."/>
            <person name="de Koning A.J."/>
            <person name="Lance S.L."/>
            <person name="McCarthy F.M."/>
            <person name="McCormack J.E."/>
            <person name="Merchant M.E."/>
            <person name="Peterson D.G."/>
            <person name="Pollock D.D."/>
            <person name="Pourmand N."/>
            <person name="Raney B.J."/>
            <person name="Roessler K.A."/>
            <person name="Sanford J.R."/>
            <person name="Sawyer R.H."/>
            <person name="Schmidt C.J."/>
            <person name="Triplett E.W."/>
            <person name="Tuberville T.D."/>
            <person name="Venegas-Anaya M."/>
            <person name="Howard J.T."/>
            <person name="Jarvis E.D."/>
            <person name="Guillette L.J.Jr."/>
            <person name="Glenn T.C."/>
            <person name="Green R.E."/>
            <person name="Ray D.A."/>
        </authorList>
    </citation>
    <scope>NUCLEOTIDE SEQUENCE [LARGE SCALE GENOMIC DNA]</scope>
    <source>
        <strain evidence="1">KSC_2009_1</strain>
    </source>
</reference>
<dbReference type="Proteomes" id="UP000050525">
    <property type="component" value="Unassembled WGS sequence"/>
</dbReference>